<dbReference type="EMBL" id="JAUFPN010000194">
    <property type="protein sequence ID" value="MDN3567527.1"/>
    <property type="molecule type" value="Genomic_DNA"/>
</dbReference>
<accession>A0ABT8ACH2</accession>
<dbReference type="RefSeq" id="WP_290319570.1">
    <property type="nucleotide sequence ID" value="NZ_JAUFPN010000194.1"/>
</dbReference>
<dbReference type="PANTHER" id="PTHR21485">
    <property type="entry name" value="HAD SUPERFAMILY MEMBERS CMAS AND KDSC"/>
    <property type="match status" value="1"/>
</dbReference>
<dbReference type="InterPro" id="IPR050793">
    <property type="entry name" value="CMP-NeuNAc_synthase"/>
</dbReference>
<dbReference type="SUPFAM" id="SSF53448">
    <property type="entry name" value="Nucleotide-diphospho-sugar transferases"/>
    <property type="match status" value="1"/>
</dbReference>
<protein>
    <recommendedName>
        <fullName evidence="3">Acylneuraminate cytidylyltransferase family protein</fullName>
    </recommendedName>
</protein>
<dbReference type="InterPro" id="IPR029044">
    <property type="entry name" value="Nucleotide-diphossugar_trans"/>
</dbReference>
<reference evidence="2" key="1">
    <citation type="journal article" date="2019" name="Int. J. Syst. Evol. Microbiol.">
        <title>The Global Catalogue of Microorganisms (GCM) 10K type strain sequencing project: providing services to taxonomists for standard genome sequencing and annotation.</title>
        <authorList>
            <consortium name="The Broad Institute Genomics Platform"/>
            <consortium name="The Broad Institute Genome Sequencing Center for Infectious Disease"/>
            <person name="Wu L."/>
            <person name="Ma J."/>
        </authorList>
    </citation>
    <scope>NUCLEOTIDE SEQUENCE [LARGE SCALE GENOMIC DNA]</scope>
    <source>
        <strain evidence="2">CECT 7131</strain>
    </source>
</reference>
<dbReference type="PANTHER" id="PTHR21485:SF6">
    <property type="entry name" value="N-ACYLNEURAMINATE CYTIDYLYLTRANSFERASE-RELATED"/>
    <property type="match status" value="1"/>
</dbReference>
<gene>
    <name evidence="1" type="ORF">QWZ14_24375</name>
</gene>
<dbReference type="Proteomes" id="UP001529369">
    <property type="component" value="Unassembled WGS sequence"/>
</dbReference>
<evidence type="ECO:0008006" key="3">
    <source>
        <dbReference type="Google" id="ProtNLM"/>
    </source>
</evidence>
<evidence type="ECO:0000313" key="2">
    <source>
        <dbReference type="Proteomes" id="UP001529369"/>
    </source>
</evidence>
<sequence>MPVIAFLPCRAGSQRVPHKNTRPFADRPDGLLGIKLEQLLGCAAIDQVVLSTNDAAVIEIAQPWLSAHGGRLRLDRRPDHLCASSTRTDDVITYVPGILPEGDVLWTHVTSPFFGAAEYGLAIAAYRQALAAGTHDSLLGVTELKTFIWSGEGRPVNYDRAQEKWPRTQTLAPLYEVNSAIFIAAVEVYRACSDRVGRRPLLHCIPKDKTVDVDWEEDFAIAAELWRLRQGSGHR</sequence>
<proteinExistence type="predicted"/>
<keyword evidence="2" id="KW-1185">Reference proteome</keyword>
<dbReference type="Pfam" id="PF02348">
    <property type="entry name" value="CTP_transf_3"/>
    <property type="match status" value="1"/>
</dbReference>
<comment type="caution">
    <text evidence="1">The sequence shown here is derived from an EMBL/GenBank/DDBJ whole genome shotgun (WGS) entry which is preliminary data.</text>
</comment>
<organism evidence="1 2">
    <name type="scientific">Paeniroseomonas aquatica</name>
    <dbReference type="NCBI Taxonomy" id="373043"/>
    <lineage>
        <taxon>Bacteria</taxon>
        <taxon>Pseudomonadati</taxon>
        <taxon>Pseudomonadota</taxon>
        <taxon>Alphaproteobacteria</taxon>
        <taxon>Acetobacterales</taxon>
        <taxon>Acetobacteraceae</taxon>
        <taxon>Paeniroseomonas</taxon>
    </lineage>
</organism>
<dbReference type="InterPro" id="IPR003329">
    <property type="entry name" value="Cytidylyl_trans"/>
</dbReference>
<name>A0ABT8ACH2_9PROT</name>
<evidence type="ECO:0000313" key="1">
    <source>
        <dbReference type="EMBL" id="MDN3567527.1"/>
    </source>
</evidence>
<dbReference type="Gene3D" id="3.90.550.10">
    <property type="entry name" value="Spore Coat Polysaccharide Biosynthesis Protein SpsA, Chain A"/>
    <property type="match status" value="1"/>
</dbReference>